<keyword evidence="1" id="KW-0812">Transmembrane</keyword>
<dbReference type="Proteomes" id="UP000886879">
    <property type="component" value="Unassembled WGS sequence"/>
</dbReference>
<dbReference type="EMBL" id="DVFO01000059">
    <property type="protein sequence ID" value="HIQ61144.1"/>
    <property type="molecule type" value="Genomic_DNA"/>
</dbReference>
<dbReference type="AlphaFoldDB" id="A0A9D1CI08"/>
<feature type="transmembrane region" description="Helical" evidence="1">
    <location>
        <begin position="6"/>
        <end position="27"/>
    </location>
</feature>
<organism evidence="2 3">
    <name type="scientific">Candidatus Enterenecus faecium</name>
    <dbReference type="NCBI Taxonomy" id="2840780"/>
    <lineage>
        <taxon>Bacteria</taxon>
        <taxon>Bacillati</taxon>
        <taxon>Bacillota</taxon>
        <taxon>Clostridia</taxon>
        <taxon>Eubacteriales</taxon>
        <taxon>Candidatus Enterenecus</taxon>
    </lineage>
</organism>
<feature type="transmembrane region" description="Helical" evidence="1">
    <location>
        <begin position="104"/>
        <end position="124"/>
    </location>
</feature>
<protein>
    <recommendedName>
        <fullName evidence="4">Transmembrane protein</fullName>
    </recommendedName>
</protein>
<sequence>MDITLFVINTVICAIFWLLSRFCCAWIGRLSEASAGQTLRDVEAHLSQAPGEKLFPWLMDISPRPRLTALFHYLFRFLTSLPLLGMVFGVTLLFVPAWEVYARYLINTMFVLYMALFVLGLVLFDPLHYRWTGKYR</sequence>
<feature type="transmembrane region" description="Helical" evidence="1">
    <location>
        <begin position="73"/>
        <end position="98"/>
    </location>
</feature>
<evidence type="ECO:0000256" key="1">
    <source>
        <dbReference type="SAM" id="Phobius"/>
    </source>
</evidence>
<keyword evidence="1" id="KW-1133">Transmembrane helix</keyword>
<reference evidence="2" key="1">
    <citation type="submission" date="2020-10" db="EMBL/GenBank/DDBJ databases">
        <authorList>
            <person name="Gilroy R."/>
        </authorList>
    </citation>
    <scope>NUCLEOTIDE SEQUENCE</scope>
    <source>
        <strain evidence="2">ChiGjej2B2-12916</strain>
    </source>
</reference>
<name>A0A9D1CI08_9FIRM</name>
<evidence type="ECO:0000313" key="2">
    <source>
        <dbReference type="EMBL" id="HIQ61144.1"/>
    </source>
</evidence>
<proteinExistence type="predicted"/>
<gene>
    <name evidence="2" type="ORF">IAD31_06065</name>
</gene>
<reference evidence="2" key="2">
    <citation type="journal article" date="2021" name="PeerJ">
        <title>Extensive microbial diversity within the chicken gut microbiome revealed by metagenomics and culture.</title>
        <authorList>
            <person name="Gilroy R."/>
            <person name="Ravi A."/>
            <person name="Getino M."/>
            <person name="Pursley I."/>
            <person name="Horton D.L."/>
            <person name="Alikhan N.F."/>
            <person name="Baker D."/>
            <person name="Gharbi K."/>
            <person name="Hall N."/>
            <person name="Watson M."/>
            <person name="Adriaenssens E.M."/>
            <person name="Foster-Nyarko E."/>
            <person name="Jarju S."/>
            <person name="Secka A."/>
            <person name="Antonio M."/>
            <person name="Oren A."/>
            <person name="Chaudhuri R.R."/>
            <person name="La Ragione R."/>
            <person name="Hildebrand F."/>
            <person name="Pallen M.J."/>
        </authorList>
    </citation>
    <scope>NUCLEOTIDE SEQUENCE</scope>
    <source>
        <strain evidence="2">ChiGjej2B2-12916</strain>
    </source>
</reference>
<keyword evidence="1" id="KW-0472">Membrane</keyword>
<evidence type="ECO:0000313" key="3">
    <source>
        <dbReference type="Proteomes" id="UP000886879"/>
    </source>
</evidence>
<comment type="caution">
    <text evidence="2">The sequence shown here is derived from an EMBL/GenBank/DDBJ whole genome shotgun (WGS) entry which is preliminary data.</text>
</comment>
<accession>A0A9D1CI08</accession>
<evidence type="ECO:0008006" key="4">
    <source>
        <dbReference type="Google" id="ProtNLM"/>
    </source>
</evidence>